<dbReference type="InterPro" id="IPR011256">
    <property type="entry name" value="Reg_factor_effector_dom_sf"/>
</dbReference>
<evidence type="ECO:0000313" key="2">
    <source>
        <dbReference type="Proteomes" id="UP000245639"/>
    </source>
</evidence>
<organism evidence="1 2">
    <name type="scientific">Actinomycetospora cinnamomea</name>
    <dbReference type="NCBI Taxonomy" id="663609"/>
    <lineage>
        <taxon>Bacteria</taxon>
        <taxon>Bacillati</taxon>
        <taxon>Actinomycetota</taxon>
        <taxon>Actinomycetes</taxon>
        <taxon>Pseudonocardiales</taxon>
        <taxon>Pseudonocardiaceae</taxon>
        <taxon>Actinomycetospora</taxon>
    </lineage>
</organism>
<dbReference type="InterPro" id="IPR006917">
    <property type="entry name" value="SOUL_heme-bd"/>
</dbReference>
<dbReference type="EMBL" id="QEKW01000009">
    <property type="protein sequence ID" value="PVZ08154.1"/>
    <property type="molecule type" value="Genomic_DNA"/>
</dbReference>
<dbReference type="Pfam" id="PF04832">
    <property type="entry name" value="SOUL"/>
    <property type="match status" value="1"/>
</dbReference>
<sequence length="100" mass="11178">MPSRWTMDTLPVPDDDEVRLVTVPGETVAVLRFRGDRGPRAVAARTDELLTTLSDHGVDVIGDAVAWFYDPPWTLPFRRRNEIAVPVEYTPSGGEPWLST</sequence>
<evidence type="ECO:0000313" key="1">
    <source>
        <dbReference type="EMBL" id="PVZ08154.1"/>
    </source>
</evidence>
<dbReference type="Proteomes" id="UP000245639">
    <property type="component" value="Unassembled WGS sequence"/>
</dbReference>
<name>A0A2U1F7K6_9PSEU</name>
<gene>
    <name evidence="1" type="ORF">C8D89_10937</name>
</gene>
<keyword evidence="2" id="KW-1185">Reference proteome</keyword>
<accession>A0A2U1F7K6</accession>
<proteinExistence type="predicted"/>
<comment type="caution">
    <text evidence="1">The sequence shown here is derived from an EMBL/GenBank/DDBJ whole genome shotgun (WGS) entry which is preliminary data.</text>
</comment>
<reference evidence="1 2" key="1">
    <citation type="submission" date="2018-04" db="EMBL/GenBank/DDBJ databases">
        <title>Genomic Encyclopedia of Type Strains, Phase IV (KMG-IV): sequencing the most valuable type-strain genomes for metagenomic binning, comparative biology and taxonomic classification.</title>
        <authorList>
            <person name="Goeker M."/>
        </authorList>
    </citation>
    <scope>NUCLEOTIDE SEQUENCE [LARGE SCALE GENOMIC DNA]</scope>
    <source>
        <strain evidence="1 2">DSM 45771</strain>
    </source>
</reference>
<dbReference type="SUPFAM" id="SSF55136">
    <property type="entry name" value="Probable bacterial effector-binding domain"/>
    <property type="match status" value="1"/>
</dbReference>
<dbReference type="Gene3D" id="3.20.80.10">
    <property type="entry name" value="Regulatory factor, effector binding domain"/>
    <property type="match status" value="1"/>
</dbReference>
<dbReference type="AlphaFoldDB" id="A0A2U1F7K6"/>
<protein>
    <submittedName>
        <fullName evidence="1">SOUL heme-binding protein</fullName>
    </submittedName>
</protein>